<organism evidence="1 2">
    <name type="scientific">Staphylococcus chromogenes</name>
    <name type="common">Staphylococcus hyicus subsp. chromogenes</name>
    <dbReference type="NCBI Taxonomy" id="46126"/>
    <lineage>
        <taxon>Bacteria</taxon>
        <taxon>Bacillati</taxon>
        <taxon>Bacillota</taxon>
        <taxon>Bacilli</taxon>
        <taxon>Bacillales</taxon>
        <taxon>Staphylococcaceae</taxon>
        <taxon>Staphylococcus</taxon>
    </lineage>
</organism>
<dbReference type="Proteomes" id="UP000242008">
    <property type="component" value="Unassembled WGS sequence"/>
</dbReference>
<evidence type="ECO:0000313" key="1">
    <source>
        <dbReference type="EMBL" id="PTG67745.1"/>
    </source>
</evidence>
<accession>A0ABX5I792</accession>
<keyword evidence="2" id="KW-1185">Reference proteome</keyword>
<reference evidence="1 2" key="1">
    <citation type="journal article" date="2016" name="Front. Microbiol.">
        <title>Comprehensive Phylogenetic Analysis of Bovine Non-aureus Staphylococci Species Based on Whole-Genome Sequencing.</title>
        <authorList>
            <person name="Naushad S."/>
            <person name="Barkema H.W."/>
            <person name="Luby C."/>
            <person name="Condas L.A."/>
            <person name="Nobrega D.B."/>
            <person name="Carson D.A."/>
            <person name="De Buck J."/>
        </authorList>
    </citation>
    <scope>NUCLEOTIDE SEQUENCE [LARGE SCALE GENOMIC DNA]</scope>
    <source>
        <strain evidence="1 2">SNUC 1363</strain>
    </source>
</reference>
<evidence type="ECO:0000313" key="2">
    <source>
        <dbReference type="Proteomes" id="UP000242008"/>
    </source>
</evidence>
<dbReference type="RefSeq" id="WP_031914240.1">
    <property type="nucleotide sequence ID" value="NZ_JAHCPV010000004.1"/>
</dbReference>
<dbReference type="EMBL" id="PZAO01000041">
    <property type="protein sequence ID" value="PTG67745.1"/>
    <property type="molecule type" value="Genomic_DNA"/>
</dbReference>
<proteinExistence type="predicted"/>
<name>A0ABX5I792_STACR</name>
<protein>
    <submittedName>
        <fullName evidence="1">Uncharacterized protein</fullName>
    </submittedName>
</protein>
<comment type="caution">
    <text evidence="1">The sequence shown here is derived from an EMBL/GenBank/DDBJ whole genome shotgun (WGS) entry which is preliminary data.</text>
</comment>
<gene>
    <name evidence="1" type="ORF">BU676_11390</name>
</gene>
<sequence>MNHDTTQSDWRTVTNCLASHDYVSIVKGLVHHFAAIEDEEILDNIYDDFMNDDTITTVLNNDLQIIINYYQSK</sequence>